<keyword evidence="3" id="KW-1185">Reference proteome</keyword>
<feature type="region of interest" description="Disordered" evidence="1">
    <location>
        <begin position="209"/>
        <end position="230"/>
    </location>
</feature>
<dbReference type="EMBL" id="JBHRWN010000001">
    <property type="protein sequence ID" value="MFC3476118.1"/>
    <property type="molecule type" value="Genomic_DNA"/>
</dbReference>
<gene>
    <name evidence="2" type="ORF">ACFOKC_00110</name>
</gene>
<sequence>MPVSDDAPAFFTDNGHVFIAGITGSRADMGGKTALANWWLCDPLGDRDLRIFYNAKGSTCVRGERVHTVEQLSRRMADGVRHFDFVPETQDWVTPHERLRQFIAELPTEMSKAVVHDETPEYEGETGSLAWFVKVAGQSDGVHAANCKSLVLAQDPTDTEQSTRKQTPTHVWVGPTSTDYRQYFASKAFSNHFDAIIDEQDPYEWTVMQGPRDEDRERFAPVPEEYADAQ</sequence>
<dbReference type="RefSeq" id="WP_232572716.1">
    <property type="nucleotide sequence ID" value="NZ_CP089467.1"/>
</dbReference>
<proteinExistence type="predicted"/>
<reference evidence="2 3" key="1">
    <citation type="journal article" date="2019" name="Int. J. Syst. Evol. Microbiol.">
        <title>The Global Catalogue of Microorganisms (GCM) 10K type strain sequencing project: providing services to taxonomists for standard genome sequencing and annotation.</title>
        <authorList>
            <consortium name="The Broad Institute Genomics Platform"/>
            <consortium name="The Broad Institute Genome Sequencing Center for Infectious Disease"/>
            <person name="Wu L."/>
            <person name="Ma J."/>
        </authorList>
    </citation>
    <scope>NUCLEOTIDE SEQUENCE [LARGE SCALE GENOMIC DNA]</scope>
    <source>
        <strain evidence="2 3">CGMCC 1.12562</strain>
    </source>
</reference>
<dbReference type="Proteomes" id="UP001595660">
    <property type="component" value="Unassembled WGS sequence"/>
</dbReference>
<evidence type="ECO:0000256" key="1">
    <source>
        <dbReference type="SAM" id="MobiDB-lite"/>
    </source>
</evidence>
<comment type="caution">
    <text evidence="2">The sequence shown here is derived from an EMBL/GenBank/DDBJ whole genome shotgun (WGS) entry which is preliminary data.</text>
</comment>
<evidence type="ECO:0000313" key="2">
    <source>
        <dbReference type="EMBL" id="MFC3476118.1"/>
    </source>
</evidence>
<dbReference type="GeneID" id="69119274"/>
<dbReference type="AlphaFoldDB" id="A0ABD5N802"/>
<organism evidence="2 3">
    <name type="scientific">Halobacterium litoreum</name>
    <dbReference type="NCBI Taxonomy" id="2039234"/>
    <lineage>
        <taxon>Archaea</taxon>
        <taxon>Methanobacteriati</taxon>
        <taxon>Methanobacteriota</taxon>
        <taxon>Stenosarchaea group</taxon>
        <taxon>Halobacteria</taxon>
        <taxon>Halobacteriales</taxon>
        <taxon>Halobacteriaceae</taxon>
        <taxon>Halobacterium</taxon>
    </lineage>
</organism>
<accession>A0ABD5N802</accession>
<evidence type="ECO:0000313" key="3">
    <source>
        <dbReference type="Proteomes" id="UP001595660"/>
    </source>
</evidence>
<protein>
    <submittedName>
        <fullName evidence="2">Uncharacterized protein</fullName>
    </submittedName>
</protein>
<name>A0ABD5N802_9EURY</name>